<evidence type="ECO:0000313" key="2">
    <source>
        <dbReference type="Proteomes" id="UP000321058"/>
    </source>
</evidence>
<name>A0A512NSH7_9HYPH</name>
<dbReference type="EMBL" id="BKAJ01000269">
    <property type="protein sequence ID" value="GEP61894.1"/>
    <property type="molecule type" value="Genomic_DNA"/>
</dbReference>
<dbReference type="AlphaFoldDB" id="A0A512NSH7"/>
<comment type="caution">
    <text evidence="1">The sequence shown here is derived from an EMBL/GenBank/DDBJ whole genome shotgun (WGS) entry which is preliminary data.</text>
</comment>
<dbReference type="RefSeq" id="WP_170303859.1">
    <property type="nucleotide sequence ID" value="NZ_BKAJ01000269.1"/>
</dbReference>
<gene>
    <name evidence="1" type="ORF">RSO01_90600</name>
</gene>
<organism evidence="1 2">
    <name type="scientific">Reyranella soli</name>
    <dbReference type="NCBI Taxonomy" id="1230389"/>
    <lineage>
        <taxon>Bacteria</taxon>
        <taxon>Pseudomonadati</taxon>
        <taxon>Pseudomonadota</taxon>
        <taxon>Alphaproteobacteria</taxon>
        <taxon>Hyphomicrobiales</taxon>
        <taxon>Reyranellaceae</taxon>
        <taxon>Reyranella</taxon>
    </lineage>
</organism>
<proteinExistence type="predicted"/>
<dbReference type="Proteomes" id="UP000321058">
    <property type="component" value="Unassembled WGS sequence"/>
</dbReference>
<sequence>MPKGSRKNRKTRAAIEVDVQDGAVECAFAGHLHGAFQPADRADRLEAALAQKFCHDIGYQQVVVTDEYPAPVPRTTVALHWLTPPPTRAWRIAETPCARPLFATSISCSPKRTALSNLCKMAAPRMVFGEKTAFRLQEGRH</sequence>
<reference evidence="1 2" key="1">
    <citation type="submission" date="2019-07" db="EMBL/GenBank/DDBJ databases">
        <title>Whole genome shotgun sequence of Reyranella soli NBRC 108950.</title>
        <authorList>
            <person name="Hosoyama A."/>
            <person name="Uohara A."/>
            <person name="Ohji S."/>
            <person name="Ichikawa N."/>
        </authorList>
    </citation>
    <scope>NUCLEOTIDE SEQUENCE [LARGE SCALE GENOMIC DNA]</scope>
    <source>
        <strain evidence="1 2">NBRC 108950</strain>
    </source>
</reference>
<evidence type="ECO:0000313" key="1">
    <source>
        <dbReference type="EMBL" id="GEP61894.1"/>
    </source>
</evidence>
<protein>
    <submittedName>
        <fullName evidence="1">Uncharacterized protein</fullName>
    </submittedName>
</protein>
<accession>A0A512NSH7</accession>
<keyword evidence="2" id="KW-1185">Reference proteome</keyword>